<evidence type="ECO:0000256" key="2">
    <source>
        <dbReference type="ARBA" id="ARBA00022475"/>
    </source>
</evidence>
<organism evidence="11 12">
    <name type="scientific">Aquincola tertiaricarbonis</name>
    <dbReference type="NCBI Taxonomy" id="391953"/>
    <lineage>
        <taxon>Bacteria</taxon>
        <taxon>Pseudomonadati</taxon>
        <taxon>Pseudomonadota</taxon>
        <taxon>Betaproteobacteria</taxon>
        <taxon>Burkholderiales</taxon>
        <taxon>Sphaerotilaceae</taxon>
        <taxon>Aquincola</taxon>
    </lineage>
</organism>
<dbReference type="NCBIfam" id="NF028537">
    <property type="entry name" value="P_eth_NH2_trans"/>
    <property type="match status" value="1"/>
</dbReference>
<dbReference type="SUPFAM" id="SSF53649">
    <property type="entry name" value="Alkaline phosphatase-like"/>
    <property type="match status" value="1"/>
</dbReference>
<dbReference type="Pfam" id="PF00884">
    <property type="entry name" value="Sulfatase"/>
    <property type="match status" value="1"/>
</dbReference>
<feature type="transmembrane region" description="Helical" evidence="8">
    <location>
        <begin position="27"/>
        <end position="47"/>
    </location>
</feature>
<evidence type="ECO:0000313" key="11">
    <source>
        <dbReference type="EMBL" id="URI07737.1"/>
    </source>
</evidence>
<comment type="subcellular location">
    <subcellularLocation>
        <location evidence="1">Cell inner membrane</location>
        <topology evidence="1">Multi-pass membrane protein</topology>
    </subcellularLocation>
</comment>
<keyword evidence="6 8" id="KW-1133">Transmembrane helix</keyword>
<feature type="transmembrane region" description="Helical" evidence="8">
    <location>
        <begin position="59"/>
        <end position="82"/>
    </location>
</feature>
<evidence type="ECO:0000256" key="4">
    <source>
        <dbReference type="ARBA" id="ARBA00022679"/>
    </source>
</evidence>
<dbReference type="InterPro" id="IPR017850">
    <property type="entry name" value="Alkaline_phosphatase_core_sf"/>
</dbReference>
<proteinExistence type="predicted"/>
<keyword evidence="12" id="KW-1185">Reference proteome</keyword>
<evidence type="ECO:0000259" key="10">
    <source>
        <dbReference type="Pfam" id="PF08019"/>
    </source>
</evidence>
<evidence type="ECO:0000259" key="9">
    <source>
        <dbReference type="Pfam" id="PF00884"/>
    </source>
</evidence>
<feature type="transmembrane region" description="Helical" evidence="8">
    <location>
        <begin position="164"/>
        <end position="186"/>
    </location>
</feature>
<evidence type="ECO:0000256" key="8">
    <source>
        <dbReference type="SAM" id="Phobius"/>
    </source>
</evidence>
<sequence>MDHRHAAFPVGPLSATRSRRGISPETLIALLSLYGALVFNGPFWTATLRGRSWTDPGTLAFAAAMLVMLVSLHIVLLGVLAIGRASRPVLVMVVACTAVASHFMRQYQVYLDPGMLANVLNSDVPEALELFTSGALGSMILYCAVPIALISLVKIRQRLLWRAVTIRLVVLLAAITATVGSILLVFQDFSSLMRNQREIRYLITPANYIYSITKLSVGSAGKSPSSKFVVGADAQQRRPLVERKPKLLVLVVGETVRAENVSLNGYRRQTTPKLSKLDVLSFSDVTACGTSTEVSLPCMFSAIGRRDYDESRIRSSESLLHVLDRAKVNVLWKDNQSGCKGVCSGLTQVRTDAAAGGPLCSESRCYDEILLDDIDRLIEQNVGDRVIVLHMLGNHGPAYYKRYPSDFRRFTPTCDTQELRSCTEASIVNTYDNAVLYTDHFLAAVVEHLKKASNTYDTAMLYVSDHGESLGEKGLYLHGAPWMIAPSEQTQVPMILWLSPQLAKDTAIDLGCMAHQTSKPWAHDNLFHSVIGLFEIDTQAYEATLDITAACKPK</sequence>
<accession>A0ABY4S766</accession>
<evidence type="ECO:0000256" key="7">
    <source>
        <dbReference type="ARBA" id="ARBA00023136"/>
    </source>
</evidence>
<dbReference type="Pfam" id="PF08019">
    <property type="entry name" value="EptA_B_N"/>
    <property type="match status" value="1"/>
</dbReference>
<dbReference type="InterPro" id="IPR040423">
    <property type="entry name" value="PEA_transferase"/>
</dbReference>
<keyword evidence="5 8" id="KW-0812">Transmembrane</keyword>
<feature type="transmembrane region" description="Helical" evidence="8">
    <location>
        <begin position="89"/>
        <end position="110"/>
    </location>
</feature>
<feature type="transmembrane region" description="Helical" evidence="8">
    <location>
        <begin position="130"/>
        <end position="152"/>
    </location>
</feature>
<dbReference type="PANTHER" id="PTHR30443:SF0">
    <property type="entry name" value="PHOSPHOETHANOLAMINE TRANSFERASE EPTA"/>
    <property type="match status" value="1"/>
</dbReference>
<dbReference type="RefSeq" id="WP_250195968.1">
    <property type="nucleotide sequence ID" value="NZ_CP097635.1"/>
</dbReference>
<evidence type="ECO:0000256" key="3">
    <source>
        <dbReference type="ARBA" id="ARBA00022519"/>
    </source>
</evidence>
<evidence type="ECO:0000256" key="1">
    <source>
        <dbReference type="ARBA" id="ARBA00004429"/>
    </source>
</evidence>
<feature type="domain" description="Phosphoethanolamine transferase N-terminal" evidence="10">
    <location>
        <begin position="69"/>
        <end position="215"/>
    </location>
</feature>
<keyword evidence="3" id="KW-0997">Cell inner membrane</keyword>
<dbReference type="EMBL" id="CP097635">
    <property type="protein sequence ID" value="URI07737.1"/>
    <property type="molecule type" value="Genomic_DNA"/>
</dbReference>
<dbReference type="InterPro" id="IPR058130">
    <property type="entry name" value="PEA_transf_C"/>
</dbReference>
<dbReference type="InterPro" id="IPR012549">
    <property type="entry name" value="EptA-like_N"/>
</dbReference>
<dbReference type="InterPro" id="IPR000917">
    <property type="entry name" value="Sulfatase_N"/>
</dbReference>
<keyword evidence="2" id="KW-1003">Cell membrane</keyword>
<name>A0ABY4S766_AQUTE</name>
<protein>
    <submittedName>
        <fullName evidence="11">Phosphoethanolamine--lipid A transferase</fullName>
    </submittedName>
</protein>
<keyword evidence="7 8" id="KW-0472">Membrane</keyword>
<dbReference type="CDD" id="cd16017">
    <property type="entry name" value="LptA"/>
    <property type="match status" value="1"/>
</dbReference>
<dbReference type="Proteomes" id="UP001056201">
    <property type="component" value="Chromosome 1"/>
</dbReference>
<dbReference type="Gene3D" id="3.40.720.10">
    <property type="entry name" value="Alkaline Phosphatase, subunit A"/>
    <property type="match status" value="1"/>
</dbReference>
<gene>
    <name evidence="11" type="ORF">MW290_03760</name>
</gene>
<reference evidence="11" key="1">
    <citation type="submission" date="2022-05" db="EMBL/GenBank/DDBJ databases">
        <title>An RpoN-dependent PEP-CTERM gene is involved in floc formation of an Aquincola tertiaricarbonis strain.</title>
        <authorList>
            <person name="Qiu D."/>
            <person name="Xia M."/>
        </authorList>
    </citation>
    <scope>NUCLEOTIDE SEQUENCE</scope>
    <source>
        <strain evidence="11">RN12</strain>
    </source>
</reference>
<evidence type="ECO:0000256" key="5">
    <source>
        <dbReference type="ARBA" id="ARBA00022692"/>
    </source>
</evidence>
<dbReference type="PANTHER" id="PTHR30443">
    <property type="entry name" value="INNER MEMBRANE PROTEIN"/>
    <property type="match status" value="1"/>
</dbReference>
<keyword evidence="4 11" id="KW-0808">Transferase</keyword>
<evidence type="ECO:0000256" key="6">
    <source>
        <dbReference type="ARBA" id="ARBA00022989"/>
    </source>
</evidence>
<feature type="domain" description="Sulfatase N-terminal" evidence="9">
    <location>
        <begin position="247"/>
        <end position="535"/>
    </location>
</feature>
<dbReference type="GO" id="GO:0016740">
    <property type="term" value="F:transferase activity"/>
    <property type="evidence" value="ECO:0007669"/>
    <property type="project" value="UniProtKB-KW"/>
</dbReference>
<evidence type="ECO:0000313" key="12">
    <source>
        <dbReference type="Proteomes" id="UP001056201"/>
    </source>
</evidence>